<dbReference type="Proteomes" id="UP000251211">
    <property type="component" value="Unassembled WGS sequence"/>
</dbReference>
<comment type="caution">
    <text evidence="2">The sequence shown here is derived from an EMBL/GenBank/DDBJ whole genome shotgun (WGS) entry which is preliminary data.</text>
</comment>
<gene>
    <name evidence="2" type="ORF">NCTC13229_03875</name>
</gene>
<evidence type="ECO:0000313" key="3">
    <source>
        <dbReference type="Proteomes" id="UP000251211"/>
    </source>
</evidence>
<protein>
    <recommendedName>
        <fullName evidence="1">Helix-turn-helix domain-containing protein</fullName>
    </recommendedName>
</protein>
<proteinExistence type="predicted"/>
<dbReference type="SUPFAM" id="SSF46955">
    <property type="entry name" value="Putative DNA-binding domain"/>
    <property type="match status" value="1"/>
</dbReference>
<feature type="domain" description="Helix-turn-helix" evidence="1">
    <location>
        <begin position="71"/>
        <end position="114"/>
    </location>
</feature>
<organism evidence="2 3">
    <name type="scientific">Rhodococcus wratislaviensis</name>
    <name type="common">Tsukamurella wratislaviensis</name>
    <dbReference type="NCBI Taxonomy" id="44752"/>
    <lineage>
        <taxon>Bacteria</taxon>
        <taxon>Bacillati</taxon>
        <taxon>Actinomycetota</taxon>
        <taxon>Actinomycetes</taxon>
        <taxon>Mycobacteriales</taxon>
        <taxon>Nocardiaceae</taxon>
        <taxon>Rhodococcus</taxon>
    </lineage>
</organism>
<sequence>MTSDEIEAYQRAREFKVMDEAEAKESLGQWGSRLVMFREAGLVPAQPVRHPGGYIGHMYVQRNLREHVFGWLTEDEAQRITGRNARTLRRWRQDGLVEARPFGRSWVYRKTSLRTAYDEMVQNMQASRELRS</sequence>
<dbReference type="Pfam" id="PF12728">
    <property type="entry name" value="HTH_17"/>
    <property type="match status" value="1"/>
</dbReference>
<dbReference type="InterPro" id="IPR041657">
    <property type="entry name" value="HTH_17"/>
</dbReference>
<accession>A0AB38FG04</accession>
<name>A0AB38FG04_RHOWR</name>
<dbReference type="EMBL" id="UAUI01000014">
    <property type="protein sequence ID" value="SPZ40396.1"/>
    <property type="molecule type" value="Genomic_DNA"/>
</dbReference>
<dbReference type="InterPro" id="IPR009061">
    <property type="entry name" value="DNA-bd_dom_put_sf"/>
</dbReference>
<dbReference type="RefSeq" id="WP_112300621.1">
    <property type="nucleotide sequence ID" value="NZ_UAUI01000014.1"/>
</dbReference>
<dbReference type="AlphaFoldDB" id="A0AB38FG04"/>
<evidence type="ECO:0000313" key="2">
    <source>
        <dbReference type="EMBL" id="SPZ40396.1"/>
    </source>
</evidence>
<reference evidence="2 3" key="1">
    <citation type="submission" date="2018-06" db="EMBL/GenBank/DDBJ databases">
        <authorList>
            <consortium name="Pathogen Informatics"/>
            <person name="Doyle S."/>
        </authorList>
    </citation>
    <scope>NUCLEOTIDE SEQUENCE [LARGE SCALE GENOMIC DNA]</scope>
    <source>
        <strain evidence="2 3">NCTC13229</strain>
    </source>
</reference>
<evidence type="ECO:0000259" key="1">
    <source>
        <dbReference type="Pfam" id="PF12728"/>
    </source>
</evidence>